<evidence type="ECO:0000313" key="2">
    <source>
        <dbReference type="Proteomes" id="UP000829401"/>
    </source>
</evidence>
<accession>T0BY50</accession>
<proteinExistence type="predicted"/>
<dbReference type="AlphaFoldDB" id="T0BY50"/>
<dbReference type="Proteomes" id="UP000829401">
    <property type="component" value="Chromosome"/>
</dbReference>
<dbReference type="EMBL" id="CP080467">
    <property type="protein sequence ID" value="UNO47526.1"/>
    <property type="molecule type" value="Genomic_DNA"/>
</dbReference>
<name>T0BY50_ALIAG</name>
<organism evidence="1 2">
    <name type="scientific">Alicyclobacillus acidoterrestris (strain ATCC 49025 / DSM 3922 / CIP 106132 / NCIMB 13137 / GD3B)</name>
    <dbReference type="NCBI Taxonomy" id="1356854"/>
    <lineage>
        <taxon>Bacteria</taxon>
        <taxon>Bacillati</taxon>
        <taxon>Bacillota</taxon>
        <taxon>Bacilli</taxon>
        <taxon>Bacillales</taxon>
        <taxon>Alicyclobacillaceae</taxon>
        <taxon>Alicyclobacillus</taxon>
    </lineage>
</organism>
<evidence type="ECO:0000313" key="1">
    <source>
        <dbReference type="EMBL" id="UNO47526.1"/>
    </source>
</evidence>
<reference evidence="2" key="1">
    <citation type="journal article" date="2022" name="G3 (Bethesda)">
        <title>Unveiling the complete genome sequence of Alicyclobacillus acidoterrestris DSM 3922T, a taint-producing strain.</title>
        <authorList>
            <person name="Leonardo I.C."/>
            <person name="Barreto Crespo M.T."/>
            <person name="Gaspar F.B."/>
        </authorList>
    </citation>
    <scope>NUCLEOTIDE SEQUENCE [LARGE SCALE GENOMIC DNA]</scope>
    <source>
        <strain evidence="2">DSM 3922</strain>
    </source>
</reference>
<accession>A0A9E7CX70</accession>
<gene>
    <name evidence="1" type="ORF">K1I37_12510</name>
</gene>
<protein>
    <submittedName>
        <fullName evidence="1">Uncharacterized protein</fullName>
    </submittedName>
</protein>
<dbReference type="KEGG" id="aaco:K1I37_12510"/>
<sequence>MYRKPPLLISVLAIIAFVIVLSVLFVFLLKLAVLVLIFAAAYYLYARGARVLNRDPRRKRGPWWFR</sequence>
<keyword evidence="2" id="KW-1185">Reference proteome</keyword>
<dbReference type="RefSeq" id="WP_021295719.1">
    <property type="nucleotide sequence ID" value="NZ_AURB01000101.1"/>
</dbReference>